<name>A0AAV5I0U5_9ROSI</name>
<dbReference type="PANTHER" id="PTHR32175">
    <property type="entry name" value="PROTEIN, PUTATIVE, EXPRESSED-RELATED"/>
    <property type="match status" value="1"/>
</dbReference>
<sequence length="138" mass="15815">MVSVLANSHDRYAKLLNGTHKSHVHSQEEADALSSFKPTINSTSLMSDLKEVAMKAARALEYFNSTRHIIVYYEDVVTDPTKLKDVLEFLSVPQLELTSRQIKIHKGPLAEHVKNWDEVFKTLNGTEYEQFLCMDYKV</sequence>
<reference evidence="1 2" key="1">
    <citation type="journal article" date="2021" name="Commun. Biol.">
        <title>The genome of Shorea leprosula (Dipterocarpaceae) highlights the ecological relevance of drought in aseasonal tropical rainforests.</title>
        <authorList>
            <person name="Ng K.K.S."/>
            <person name="Kobayashi M.J."/>
            <person name="Fawcett J.A."/>
            <person name="Hatakeyama M."/>
            <person name="Paape T."/>
            <person name="Ng C.H."/>
            <person name="Ang C.C."/>
            <person name="Tnah L.H."/>
            <person name="Lee C.T."/>
            <person name="Nishiyama T."/>
            <person name="Sese J."/>
            <person name="O'Brien M.J."/>
            <person name="Copetti D."/>
            <person name="Mohd Noor M.I."/>
            <person name="Ong R.C."/>
            <person name="Putra M."/>
            <person name="Sireger I.Z."/>
            <person name="Indrioko S."/>
            <person name="Kosugi Y."/>
            <person name="Izuno A."/>
            <person name="Isagi Y."/>
            <person name="Lee S.L."/>
            <person name="Shimizu K.K."/>
        </authorList>
    </citation>
    <scope>NUCLEOTIDE SEQUENCE [LARGE SCALE GENOMIC DNA]</scope>
    <source>
        <strain evidence="1">214</strain>
    </source>
</reference>
<gene>
    <name evidence="1" type="ORF">SLEP1_g8166</name>
</gene>
<evidence type="ECO:0000313" key="1">
    <source>
        <dbReference type="EMBL" id="GKU94713.1"/>
    </source>
</evidence>
<dbReference type="EMBL" id="BPVZ01000008">
    <property type="protein sequence ID" value="GKU94713.1"/>
    <property type="molecule type" value="Genomic_DNA"/>
</dbReference>
<dbReference type="AlphaFoldDB" id="A0AAV5I0U5"/>
<dbReference type="InterPro" id="IPR027417">
    <property type="entry name" value="P-loop_NTPase"/>
</dbReference>
<dbReference type="Gene3D" id="3.40.50.300">
    <property type="entry name" value="P-loop containing nucleotide triphosphate hydrolases"/>
    <property type="match status" value="1"/>
</dbReference>
<proteinExistence type="predicted"/>
<dbReference type="Proteomes" id="UP001054252">
    <property type="component" value="Unassembled WGS sequence"/>
</dbReference>
<organism evidence="1 2">
    <name type="scientific">Rubroshorea leprosula</name>
    <dbReference type="NCBI Taxonomy" id="152421"/>
    <lineage>
        <taxon>Eukaryota</taxon>
        <taxon>Viridiplantae</taxon>
        <taxon>Streptophyta</taxon>
        <taxon>Embryophyta</taxon>
        <taxon>Tracheophyta</taxon>
        <taxon>Spermatophyta</taxon>
        <taxon>Magnoliopsida</taxon>
        <taxon>eudicotyledons</taxon>
        <taxon>Gunneridae</taxon>
        <taxon>Pentapetalae</taxon>
        <taxon>rosids</taxon>
        <taxon>malvids</taxon>
        <taxon>Malvales</taxon>
        <taxon>Dipterocarpaceae</taxon>
        <taxon>Rubroshorea</taxon>
    </lineage>
</organism>
<dbReference type="PANTHER" id="PTHR32175:SF20">
    <property type="entry name" value="SULFOTRANSFERASE"/>
    <property type="match status" value="1"/>
</dbReference>
<evidence type="ECO:0008006" key="3">
    <source>
        <dbReference type="Google" id="ProtNLM"/>
    </source>
</evidence>
<comment type="caution">
    <text evidence="1">The sequence shown here is derived from an EMBL/GenBank/DDBJ whole genome shotgun (WGS) entry which is preliminary data.</text>
</comment>
<evidence type="ECO:0000313" key="2">
    <source>
        <dbReference type="Proteomes" id="UP001054252"/>
    </source>
</evidence>
<protein>
    <recommendedName>
        <fullName evidence="3">Sulfotransferase</fullName>
    </recommendedName>
</protein>
<accession>A0AAV5I0U5</accession>
<dbReference type="InterPro" id="IPR052796">
    <property type="entry name" value="Nod_factor_sulfotransferase"/>
</dbReference>
<dbReference type="EMBL" id="BPVZ01000008">
    <property type="protein sequence ID" value="GKU94714.1"/>
    <property type="molecule type" value="Genomic_DNA"/>
</dbReference>
<keyword evidence="2" id="KW-1185">Reference proteome</keyword>
<dbReference type="SUPFAM" id="SSF52540">
    <property type="entry name" value="P-loop containing nucleoside triphosphate hydrolases"/>
    <property type="match status" value="1"/>
</dbReference>